<accession>A0A2P5FB68</accession>
<proteinExistence type="predicted"/>
<gene>
    <name evidence="2" type="ORF">TorRG33x02_092300</name>
</gene>
<evidence type="ECO:0000313" key="3">
    <source>
        <dbReference type="Proteomes" id="UP000237000"/>
    </source>
</evidence>
<keyword evidence="3" id="KW-1185">Reference proteome</keyword>
<dbReference type="OrthoDB" id="10373416at2759"/>
<comment type="caution">
    <text evidence="2">The sequence shown here is derived from an EMBL/GenBank/DDBJ whole genome shotgun (WGS) entry which is preliminary data.</text>
</comment>
<dbReference type="InParanoid" id="A0A2P5FB68"/>
<evidence type="ECO:0000313" key="2">
    <source>
        <dbReference type="EMBL" id="PON95031.1"/>
    </source>
</evidence>
<feature type="region of interest" description="Disordered" evidence="1">
    <location>
        <begin position="1"/>
        <end position="26"/>
    </location>
</feature>
<evidence type="ECO:0000256" key="1">
    <source>
        <dbReference type="SAM" id="MobiDB-lite"/>
    </source>
</evidence>
<dbReference type="Proteomes" id="UP000237000">
    <property type="component" value="Unassembled WGS sequence"/>
</dbReference>
<dbReference type="EMBL" id="JXTC01000047">
    <property type="protein sequence ID" value="PON95031.1"/>
    <property type="molecule type" value="Genomic_DNA"/>
</dbReference>
<name>A0A2P5FB68_TREOI</name>
<organism evidence="2 3">
    <name type="scientific">Trema orientale</name>
    <name type="common">Charcoal tree</name>
    <name type="synonym">Celtis orientalis</name>
    <dbReference type="NCBI Taxonomy" id="63057"/>
    <lineage>
        <taxon>Eukaryota</taxon>
        <taxon>Viridiplantae</taxon>
        <taxon>Streptophyta</taxon>
        <taxon>Embryophyta</taxon>
        <taxon>Tracheophyta</taxon>
        <taxon>Spermatophyta</taxon>
        <taxon>Magnoliopsida</taxon>
        <taxon>eudicotyledons</taxon>
        <taxon>Gunneridae</taxon>
        <taxon>Pentapetalae</taxon>
        <taxon>rosids</taxon>
        <taxon>fabids</taxon>
        <taxon>Rosales</taxon>
        <taxon>Cannabaceae</taxon>
        <taxon>Trema</taxon>
    </lineage>
</organism>
<sequence>MLFSTKRASLDSRSINHRHPYSKPPRTHVEFPQINHTHLLNLNPLHSFWLLHLLFQSTGYPQVMHFFFEISCTLFWWDFLVIGHVGELGKKKR</sequence>
<reference evidence="3" key="1">
    <citation type="submission" date="2016-06" db="EMBL/GenBank/DDBJ databases">
        <title>Parallel loss of symbiosis genes in relatives of nitrogen-fixing non-legume Parasponia.</title>
        <authorList>
            <person name="Van Velzen R."/>
            <person name="Holmer R."/>
            <person name="Bu F."/>
            <person name="Rutten L."/>
            <person name="Van Zeijl A."/>
            <person name="Liu W."/>
            <person name="Santuari L."/>
            <person name="Cao Q."/>
            <person name="Sharma T."/>
            <person name="Shen D."/>
            <person name="Roswanjaya Y."/>
            <person name="Wardhani T."/>
            <person name="Kalhor M.S."/>
            <person name="Jansen J."/>
            <person name="Van den Hoogen J."/>
            <person name="Gungor B."/>
            <person name="Hartog M."/>
            <person name="Hontelez J."/>
            <person name="Verver J."/>
            <person name="Yang W.-C."/>
            <person name="Schijlen E."/>
            <person name="Repin R."/>
            <person name="Schilthuizen M."/>
            <person name="Schranz E."/>
            <person name="Heidstra R."/>
            <person name="Miyata K."/>
            <person name="Fedorova E."/>
            <person name="Kohlen W."/>
            <person name="Bisseling T."/>
            <person name="Smit S."/>
            <person name="Geurts R."/>
        </authorList>
    </citation>
    <scope>NUCLEOTIDE SEQUENCE [LARGE SCALE GENOMIC DNA]</scope>
    <source>
        <strain evidence="3">cv. RG33-2</strain>
    </source>
</reference>
<dbReference type="AlphaFoldDB" id="A0A2P5FB68"/>
<protein>
    <submittedName>
        <fullName evidence="2">Uncharacterized protein</fullName>
    </submittedName>
</protein>